<dbReference type="Proteomes" id="UP000051845">
    <property type="component" value="Unassembled WGS sequence"/>
</dbReference>
<dbReference type="InterPro" id="IPR038732">
    <property type="entry name" value="HpyO/CreE_NAD-binding"/>
</dbReference>
<sequence length="622" mass="69057">MNITIVGAGPRGITALGRLLAWQHRDPVQPLTVTLVDAFPVGGHVWRTDQSHLLIMNTPAQQITVFADASVQMAGPERLTGPDLATWAATDAARTFIQQHDYRHQEAFLNDVAHLGSDDYAPRSLFGVYLQWALANMTANLPAGFQLIQKQATVASAKRTSEGHWLLRTDSEQWPADRLILTTGHYLSAPSPEQQQFADFATTHHAVYVPQQFPGDADFSAVHPGEPVIIRGLGLSFYDYVTLLTSGRGGTFHRGANGLLSYQASGREPQIIAGSRRGFPYYPKGVNQKRYGEQVQPQFLTAERLAQYSPERPLPTAQLRDWLQAEVNYVYYSRLIADRYPESDLAQFQHQFVAAGGSAKVLDQYAFTADDRLNWSQLTHPAEQLPDTASQIRYLDTLITDAKRGTKTGPLTSALESLRDLREVIRRITETDLLTPDDYLNYLLRDYTPLQDFLAVGPPVIRVEQLRALLAAGIVRLLGPGMAVSTTDVVFSVTSQTTDSPLKSRVLVEARTPAIDVNVSTDPLIEQLLTTQIARPDRRQLRNGESFATHALSIDPRTDRLLDDTGQPLNTIYAFGIPTEGRHWMTGLSPRPGVNDGNLRAADRIAQQIMTGQHDFQDYLVN</sequence>
<dbReference type="InterPro" id="IPR036188">
    <property type="entry name" value="FAD/NAD-bd_sf"/>
</dbReference>
<dbReference type="PANTHER" id="PTHR40254:SF1">
    <property type="entry name" value="BLR0577 PROTEIN"/>
    <property type="match status" value="1"/>
</dbReference>
<dbReference type="PANTHER" id="PTHR40254">
    <property type="entry name" value="BLR0577 PROTEIN"/>
    <property type="match status" value="1"/>
</dbReference>
<dbReference type="PATRIC" id="fig|1423733.4.peg.3126"/>
<accession>A0A0R2BJ06</accession>
<gene>
    <name evidence="2" type="ORF">FC82_GL003001</name>
</gene>
<reference evidence="2 3" key="1">
    <citation type="journal article" date="2015" name="Genome Announc.">
        <title>Expanding the biotechnology potential of lactobacilli through comparative genomics of 213 strains and associated genera.</title>
        <authorList>
            <person name="Sun Z."/>
            <person name="Harris H.M."/>
            <person name="McCann A."/>
            <person name="Guo C."/>
            <person name="Argimon S."/>
            <person name="Zhang W."/>
            <person name="Yang X."/>
            <person name="Jeffery I.B."/>
            <person name="Cooney J.C."/>
            <person name="Kagawa T.F."/>
            <person name="Liu W."/>
            <person name="Song Y."/>
            <person name="Salvetti E."/>
            <person name="Wrobel A."/>
            <person name="Rasinkangas P."/>
            <person name="Parkhill J."/>
            <person name="Rea M.C."/>
            <person name="O'Sullivan O."/>
            <person name="Ritari J."/>
            <person name="Douillard F.P."/>
            <person name="Paul Ross R."/>
            <person name="Yang R."/>
            <person name="Briner A.E."/>
            <person name="Felis G.E."/>
            <person name="de Vos W.M."/>
            <person name="Barrangou R."/>
            <person name="Klaenhammer T.R."/>
            <person name="Caufield P.W."/>
            <person name="Cui Y."/>
            <person name="Zhang H."/>
            <person name="O'Toole P.W."/>
        </authorList>
    </citation>
    <scope>NUCLEOTIDE SEQUENCE [LARGE SCALE GENOMIC DNA]</scope>
    <source>
        <strain evidence="2 3">DSM 20515</strain>
    </source>
</reference>
<dbReference type="AlphaFoldDB" id="A0A0R2BJ06"/>
<dbReference type="Gene3D" id="3.50.50.60">
    <property type="entry name" value="FAD/NAD(P)-binding domain"/>
    <property type="match status" value="1"/>
</dbReference>
<organism evidence="2 3">
    <name type="scientific">Secundilactobacillus collinoides DSM 20515 = JCM 1123</name>
    <dbReference type="NCBI Taxonomy" id="1423733"/>
    <lineage>
        <taxon>Bacteria</taxon>
        <taxon>Bacillati</taxon>
        <taxon>Bacillota</taxon>
        <taxon>Bacilli</taxon>
        <taxon>Lactobacillales</taxon>
        <taxon>Lactobacillaceae</taxon>
        <taxon>Secundilactobacillus</taxon>
    </lineage>
</organism>
<dbReference type="Pfam" id="PF13454">
    <property type="entry name" value="NAD_binding_9"/>
    <property type="match status" value="1"/>
</dbReference>
<dbReference type="EMBL" id="AYYR01000009">
    <property type="protein sequence ID" value="KRM77636.1"/>
    <property type="molecule type" value="Genomic_DNA"/>
</dbReference>
<dbReference type="RefSeq" id="WP_054760819.1">
    <property type="nucleotide sequence ID" value="NZ_AYYR01000009.1"/>
</dbReference>
<evidence type="ECO:0000313" key="3">
    <source>
        <dbReference type="Proteomes" id="UP000051845"/>
    </source>
</evidence>
<evidence type="ECO:0000313" key="2">
    <source>
        <dbReference type="EMBL" id="KRM77636.1"/>
    </source>
</evidence>
<comment type="caution">
    <text evidence="2">The sequence shown here is derived from an EMBL/GenBank/DDBJ whole genome shotgun (WGS) entry which is preliminary data.</text>
</comment>
<feature type="domain" description="FAD-dependent urate hydroxylase HpyO/Asp monooxygenase CreE-like FAD/NAD(P)-binding" evidence="1">
    <location>
        <begin position="5"/>
        <end position="185"/>
    </location>
</feature>
<evidence type="ECO:0000259" key="1">
    <source>
        <dbReference type="Pfam" id="PF13454"/>
    </source>
</evidence>
<name>A0A0R2BJ06_SECCO</name>
<dbReference type="InterPro" id="IPR052189">
    <property type="entry name" value="L-asp_N-monooxygenase_NS-form"/>
</dbReference>
<dbReference type="SUPFAM" id="SSF51905">
    <property type="entry name" value="FAD/NAD(P)-binding domain"/>
    <property type="match status" value="1"/>
</dbReference>
<protein>
    <submittedName>
        <fullName evidence="2">FAD(NAD)-dependent oxidoreductase</fullName>
    </submittedName>
</protein>
<proteinExistence type="predicted"/>